<dbReference type="Pfam" id="PF03358">
    <property type="entry name" value="FMN_red"/>
    <property type="match status" value="1"/>
</dbReference>
<keyword evidence="1" id="KW-0285">Flavoprotein</keyword>
<evidence type="ECO:0000313" key="5">
    <source>
        <dbReference type="Proteomes" id="UP000061839"/>
    </source>
</evidence>
<evidence type="ECO:0000256" key="2">
    <source>
        <dbReference type="ARBA" id="ARBA00022643"/>
    </source>
</evidence>
<gene>
    <name evidence="4" type="ORF">UM93_15610</name>
</gene>
<keyword evidence="5" id="KW-1185">Reference proteome</keyword>
<dbReference type="KEGG" id="ari:UM93_15610"/>
<protein>
    <recommendedName>
        <fullName evidence="3">NADPH-dependent FMN reductase-like domain-containing protein</fullName>
    </recommendedName>
</protein>
<dbReference type="AlphaFoldDB" id="A0A0D4C1Z5"/>
<dbReference type="PANTHER" id="PTHR43278:SF4">
    <property type="entry name" value="NAD(P)H-DEPENDENT FMN-CONTAINING OXIDOREDUCTASE YWQN-RELATED"/>
    <property type="match status" value="1"/>
</dbReference>
<proteinExistence type="predicted"/>
<accession>A0A0D4C1Z5</accession>
<reference evidence="4 5" key="1">
    <citation type="journal article" date="2015" name="Genome Announc.">
        <title>Complete Genome Sequencing of Protease-Producing Novel Arthrobacter sp. Strain IHBB 11108 Using PacBio Single-Molecule Real-Time Sequencing Technology.</title>
        <authorList>
            <person name="Kiran S."/>
            <person name="Swarnkar M.K."/>
            <person name="Pal M."/>
            <person name="Thakur R."/>
            <person name="Tewari R."/>
            <person name="Singh A.K."/>
            <person name="Gulati A."/>
        </authorList>
    </citation>
    <scope>NUCLEOTIDE SEQUENCE [LARGE SCALE GENOMIC DNA]</scope>
    <source>
        <strain evidence="4 5">IHBB 11108</strain>
    </source>
</reference>
<keyword evidence="2" id="KW-0288">FMN</keyword>
<dbReference type="InterPro" id="IPR005025">
    <property type="entry name" value="FMN_Rdtase-like_dom"/>
</dbReference>
<dbReference type="PANTHER" id="PTHR43278">
    <property type="entry name" value="NAD(P)H-DEPENDENT FMN-CONTAINING OXIDOREDUCTASE YWQN-RELATED"/>
    <property type="match status" value="1"/>
</dbReference>
<dbReference type="PATRIC" id="fig|1618207.4.peg.3177"/>
<sequence length="190" mass="20752">MTNRHFVFIEGSSRRDGNSAALASKAREHLPEGATSEWLNLADLPLADFEDPRGPEGASQVYPDGNEGVLLAATLRATDLVLVSPLYWYTVSAPMKRYLDYWSGWLNITGLRFRRQMAGRTLWGVTVGHADDPGQADGLATSLKFSADYMAMRWGGLLYGIGDRPGDVLRDTAALRAAETWFSAALVGAE</sequence>
<evidence type="ECO:0000313" key="4">
    <source>
        <dbReference type="EMBL" id="AJT42554.1"/>
    </source>
</evidence>
<dbReference type="Proteomes" id="UP000061839">
    <property type="component" value="Chromosome"/>
</dbReference>
<dbReference type="SUPFAM" id="SSF52218">
    <property type="entry name" value="Flavoproteins"/>
    <property type="match status" value="1"/>
</dbReference>
<organism evidence="4 5">
    <name type="scientific">Psychromicrobium lacuslunae</name>
    <dbReference type="NCBI Taxonomy" id="1618207"/>
    <lineage>
        <taxon>Bacteria</taxon>
        <taxon>Bacillati</taxon>
        <taxon>Actinomycetota</taxon>
        <taxon>Actinomycetes</taxon>
        <taxon>Micrococcales</taxon>
        <taxon>Micrococcaceae</taxon>
        <taxon>Psychromicrobium</taxon>
    </lineage>
</organism>
<dbReference type="OrthoDB" id="3523179at2"/>
<dbReference type="InterPro" id="IPR029039">
    <property type="entry name" value="Flavoprotein-like_sf"/>
</dbReference>
<dbReference type="InterPro" id="IPR051796">
    <property type="entry name" value="ISF_SsuE-like"/>
</dbReference>
<dbReference type="Gene3D" id="3.40.50.360">
    <property type="match status" value="1"/>
</dbReference>
<dbReference type="EMBL" id="CP011005">
    <property type="protein sequence ID" value="AJT42554.1"/>
    <property type="molecule type" value="Genomic_DNA"/>
</dbReference>
<name>A0A0D4C1Z5_9MICC</name>
<dbReference type="GO" id="GO:0016491">
    <property type="term" value="F:oxidoreductase activity"/>
    <property type="evidence" value="ECO:0007669"/>
    <property type="project" value="InterPro"/>
</dbReference>
<dbReference type="HOGENOM" id="CLU_050993_7_1_11"/>
<dbReference type="STRING" id="1618207.UM93_15610"/>
<feature type="domain" description="NADPH-dependent FMN reductase-like" evidence="3">
    <location>
        <begin position="7"/>
        <end position="132"/>
    </location>
</feature>
<evidence type="ECO:0000259" key="3">
    <source>
        <dbReference type="Pfam" id="PF03358"/>
    </source>
</evidence>
<evidence type="ECO:0000256" key="1">
    <source>
        <dbReference type="ARBA" id="ARBA00022630"/>
    </source>
</evidence>